<evidence type="ECO:0000313" key="5">
    <source>
        <dbReference type="RefSeq" id="XP_017769189.1"/>
    </source>
</evidence>
<dbReference type="InterPro" id="IPR000073">
    <property type="entry name" value="AB_hydrolase_1"/>
</dbReference>
<comment type="similarity">
    <text evidence="1">Belongs to the AB hydrolase superfamily.</text>
</comment>
<dbReference type="Pfam" id="PF00561">
    <property type="entry name" value="Abhydrolase_1"/>
    <property type="match status" value="1"/>
</dbReference>
<keyword evidence="4" id="KW-1185">Reference proteome</keyword>
<organism evidence="4 5">
    <name type="scientific">Nicrophorus vespilloides</name>
    <name type="common">Boreal carrion beetle</name>
    <dbReference type="NCBI Taxonomy" id="110193"/>
    <lineage>
        <taxon>Eukaryota</taxon>
        <taxon>Metazoa</taxon>
        <taxon>Ecdysozoa</taxon>
        <taxon>Arthropoda</taxon>
        <taxon>Hexapoda</taxon>
        <taxon>Insecta</taxon>
        <taxon>Pterygota</taxon>
        <taxon>Neoptera</taxon>
        <taxon>Endopterygota</taxon>
        <taxon>Coleoptera</taxon>
        <taxon>Polyphaga</taxon>
        <taxon>Staphyliniformia</taxon>
        <taxon>Silphidae</taxon>
        <taxon>Nicrophorinae</taxon>
        <taxon>Nicrophorus</taxon>
    </lineage>
</organism>
<dbReference type="Proteomes" id="UP000695000">
    <property type="component" value="Unplaced"/>
</dbReference>
<dbReference type="PANTHER" id="PTHR43798">
    <property type="entry name" value="MONOACYLGLYCEROL LIPASE"/>
    <property type="match status" value="1"/>
</dbReference>
<proteinExistence type="inferred from homology"/>
<evidence type="ECO:0000256" key="2">
    <source>
        <dbReference type="ARBA" id="ARBA00022801"/>
    </source>
</evidence>
<feature type="domain" description="AB hydrolase-1" evidence="3">
    <location>
        <begin position="53"/>
        <end position="161"/>
    </location>
</feature>
<accession>A0ABM1M3N9</accession>
<evidence type="ECO:0000259" key="3">
    <source>
        <dbReference type="Pfam" id="PF00561"/>
    </source>
</evidence>
<dbReference type="RefSeq" id="XP_017769189.1">
    <property type="nucleotide sequence ID" value="XM_017913700.1"/>
</dbReference>
<dbReference type="SUPFAM" id="SSF53474">
    <property type="entry name" value="alpha/beta-Hydrolases"/>
    <property type="match status" value="1"/>
</dbReference>
<gene>
    <name evidence="5" type="primary">LOC108557259</name>
</gene>
<dbReference type="PANTHER" id="PTHR43798:SF14">
    <property type="entry name" value="SERINE HYDROLASE-LIKE PROTEIN DDB_G0286239"/>
    <property type="match status" value="1"/>
</dbReference>
<name>A0ABM1M3N9_NICVS</name>
<protein>
    <submittedName>
        <fullName evidence="5">Probable serine hydrolase</fullName>
    </submittedName>
</protein>
<evidence type="ECO:0000313" key="4">
    <source>
        <dbReference type="Proteomes" id="UP000695000"/>
    </source>
</evidence>
<reference evidence="5" key="1">
    <citation type="submission" date="2025-08" db="UniProtKB">
        <authorList>
            <consortium name="RefSeq"/>
        </authorList>
    </citation>
    <scope>IDENTIFICATION</scope>
    <source>
        <tissue evidence="5">Whole Larva</tissue>
    </source>
</reference>
<dbReference type="GO" id="GO:0016787">
    <property type="term" value="F:hydrolase activity"/>
    <property type="evidence" value="ECO:0007669"/>
    <property type="project" value="UniProtKB-KW"/>
</dbReference>
<sequence length="336" mass="38807">MLRNLTRQFQHVSKLSYSVEAKQQELRLYDEIKIPVPWGEIAGKWWGPKDVRPILTLHGWQDNCGSFDLLIPFLPKHLSYLTVDFPGHGLSSKIPNGSFYHGMDGPIMIKRLKDFFGWNKISLMGHSLGAITSYTYGFLYPQTVDFMICIDGLQPLINPKPIDSIIKSIDDFVKFEHQNSGDTDPPAYTLEEMAKRLNAGTRGSIDIDKCKYILERNILPSKNCPGKYFFNRDSRLKCGSLINWPQKDLLEAAKRVSFPIFISKAAESPFFSNKDYYETLFKILEENNKRCEFHDVPGTHHAHLNTPEIFKDILPKFIEKYDTEDRTMKTNLKNKF</sequence>
<dbReference type="InterPro" id="IPR029058">
    <property type="entry name" value="AB_hydrolase_fold"/>
</dbReference>
<evidence type="ECO:0000256" key="1">
    <source>
        <dbReference type="ARBA" id="ARBA00008645"/>
    </source>
</evidence>
<keyword evidence="2 5" id="KW-0378">Hydrolase</keyword>
<dbReference type="Gene3D" id="3.40.50.1820">
    <property type="entry name" value="alpha/beta hydrolase"/>
    <property type="match status" value="1"/>
</dbReference>
<dbReference type="InterPro" id="IPR050266">
    <property type="entry name" value="AB_hydrolase_sf"/>
</dbReference>
<dbReference type="GeneID" id="108557259"/>